<protein>
    <submittedName>
        <fullName evidence="2">ATP-dependent protease</fullName>
    </submittedName>
</protein>
<organism evidence="2 3">
    <name type="scientific">Pseudomonas citronellolis</name>
    <dbReference type="NCBI Taxonomy" id="53408"/>
    <lineage>
        <taxon>Bacteria</taxon>
        <taxon>Pseudomonadati</taxon>
        <taxon>Pseudomonadota</taxon>
        <taxon>Gammaproteobacteria</taxon>
        <taxon>Pseudomonadales</taxon>
        <taxon>Pseudomonadaceae</taxon>
        <taxon>Pseudomonas</taxon>
    </lineage>
</organism>
<keyword evidence="2" id="KW-0645">Protease</keyword>
<dbReference type="STRING" id="53408.A9C11_26025"/>
<dbReference type="InterPro" id="IPR015947">
    <property type="entry name" value="PUA-like_sf"/>
</dbReference>
<dbReference type="Pfam" id="PF02190">
    <property type="entry name" value="LON_substr_bdg"/>
    <property type="match status" value="1"/>
</dbReference>
<keyword evidence="2" id="KW-0378">Hydrolase</keyword>
<dbReference type="InterPro" id="IPR046336">
    <property type="entry name" value="Lon_prtase_N_sf"/>
</dbReference>
<dbReference type="SUPFAM" id="SSF88697">
    <property type="entry name" value="PUA domain-like"/>
    <property type="match status" value="1"/>
</dbReference>
<proteinExistence type="predicted"/>
<gene>
    <name evidence="2" type="ORF">A9C11_26025</name>
</gene>
<evidence type="ECO:0000313" key="3">
    <source>
        <dbReference type="Proteomes" id="UP000077748"/>
    </source>
</evidence>
<name>A0A127MZR0_9PSED</name>
<dbReference type="RefSeq" id="WP_043273207.1">
    <property type="nucleotide sequence ID" value="NZ_BDGS01000001.1"/>
</dbReference>
<dbReference type="Gene3D" id="2.30.130.40">
    <property type="entry name" value="LON domain-like"/>
    <property type="match status" value="1"/>
</dbReference>
<dbReference type="GeneID" id="72998152"/>
<dbReference type="AlphaFoldDB" id="A0A127MZR0"/>
<dbReference type="PANTHER" id="PTHR46732:SF8">
    <property type="entry name" value="ATP-DEPENDENT PROTEASE LA (LON) DOMAIN PROTEIN"/>
    <property type="match status" value="1"/>
</dbReference>
<feature type="domain" description="Lon N-terminal" evidence="1">
    <location>
        <begin position="1"/>
        <end position="191"/>
    </location>
</feature>
<dbReference type="SMART" id="SM00464">
    <property type="entry name" value="LON"/>
    <property type="match status" value="1"/>
</dbReference>
<dbReference type="PANTHER" id="PTHR46732">
    <property type="entry name" value="ATP-DEPENDENT PROTEASE LA (LON) DOMAIN PROTEIN"/>
    <property type="match status" value="1"/>
</dbReference>
<dbReference type="KEGG" id="pcq:PcP3B5_51770"/>
<dbReference type="PROSITE" id="PS51787">
    <property type="entry name" value="LON_N"/>
    <property type="match status" value="1"/>
</dbReference>
<accession>A0A127MZR0</accession>
<dbReference type="GO" id="GO:0006508">
    <property type="term" value="P:proteolysis"/>
    <property type="evidence" value="ECO:0007669"/>
    <property type="project" value="UniProtKB-KW"/>
</dbReference>
<dbReference type="GO" id="GO:0008233">
    <property type="term" value="F:peptidase activity"/>
    <property type="evidence" value="ECO:0007669"/>
    <property type="project" value="UniProtKB-KW"/>
</dbReference>
<evidence type="ECO:0000259" key="1">
    <source>
        <dbReference type="PROSITE" id="PS51787"/>
    </source>
</evidence>
<dbReference type="Proteomes" id="UP000077748">
    <property type="component" value="Chromosome"/>
</dbReference>
<dbReference type="InterPro" id="IPR003111">
    <property type="entry name" value="Lon_prtase_N"/>
</dbReference>
<sequence length="196" mass="21796">MKLPLFPLNTVLFPGCRLDLQIFEARYLDMIGRCMKQGGGFGVVSIVEGREVGEAPQAFSQVGCEALIRDWQQLPNGLLGIRVEGGRRFRVLDTQVQPDQLLEADVAWLEEQPDQPLTEEHDDLAALLGALSLHPMVATLEMGGEVHGQQELACQLAYLLPFEPEQKQVLLEMDDPTVRLARIQVLLEQLQGDLLA</sequence>
<reference evidence="2 3" key="1">
    <citation type="submission" date="2016-05" db="EMBL/GenBank/DDBJ databases">
        <title>Genome Sequence of Pseudomonas citronellolis Strain SJTE-3, an Estrogens and Persistent Organic Pollutants degradation strain.</title>
        <authorList>
            <person name="Liang R."/>
        </authorList>
    </citation>
    <scope>NUCLEOTIDE SEQUENCE [LARGE SCALE GENOMIC DNA]</scope>
    <source>
        <strain evidence="2 3">SJTE-3</strain>
    </source>
</reference>
<evidence type="ECO:0000313" key="2">
    <source>
        <dbReference type="EMBL" id="ANI17228.1"/>
    </source>
</evidence>
<dbReference type="EMBL" id="CP015878">
    <property type="protein sequence ID" value="ANI17228.1"/>
    <property type="molecule type" value="Genomic_DNA"/>
</dbReference>